<feature type="domain" description="Clr5" evidence="2">
    <location>
        <begin position="132"/>
        <end position="183"/>
    </location>
</feature>
<dbReference type="AlphaFoldDB" id="A0A6A5TLC3"/>
<evidence type="ECO:0000259" key="2">
    <source>
        <dbReference type="Pfam" id="PF14420"/>
    </source>
</evidence>
<proteinExistence type="predicted"/>
<sequence>MDGFGRAERQQSSRPLPSMTQWGTTQPFEYPTYMGPYAPQPWNEPIYSGDNSTGARPQQAHTSGGAFQPGFDNSQPPSSRFLLQQPITGSSYQFPLDVNNDPMVGLQTQSLTTAQEEAAKSKKGKRQLYSQGEWDRQLPRIKKMYMDDDLTLRKTMARMAAEHDFHPSERAYKAKIEDQGWRKNLPLPVAQFIVQKQHERQDMPTDFVLYDNPISLEKAEETVRRSKASRTTWLANEPLETPTGLKYNTPPGHDASAATPNLSNLLARQQWTPFPDPHTPFQNYLPLVWQGKRVEDITALSREASNLEQSGDMELAERKYREALSGYERLLSPTHNDTLHLGYQLAGFYAKQNRMLQADEVLDWMNRKIVGQWGLSHQKSNAHFIHVSHLYRTWAREEDANILMLRLSEALNRQNSTNSSFSTLQSPSLPPLQTMLIEGQSAPPADTTSSDEVSISQQLKCIEAQLVDTPSIISPLEIKASLLDLIERCKKGSPKFNMQMLKAASVAAQLAQAMHNGEAEALQMSATETCLTAMESMENTDQKTLRAAIDVAHHLLEVSVDLPTLNVERILERVSAQAEENFQFESEKNIAILIRIACLYGGSNENWHNAKLWLEHAMSASMSRYCCHHPFVGILQASLEAKIVPDFDTIAKELRIPDKCLLYEG</sequence>
<feature type="compositionally biased region" description="Polar residues" evidence="1">
    <location>
        <begin position="71"/>
        <end position="80"/>
    </location>
</feature>
<reference evidence="3" key="1">
    <citation type="journal article" date="2020" name="Stud. Mycol.">
        <title>101 Dothideomycetes genomes: a test case for predicting lifestyles and emergence of pathogens.</title>
        <authorList>
            <person name="Haridas S."/>
            <person name="Albert R."/>
            <person name="Binder M."/>
            <person name="Bloem J."/>
            <person name="Labutti K."/>
            <person name="Salamov A."/>
            <person name="Andreopoulos B."/>
            <person name="Baker S."/>
            <person name="Barry K."/>
            <person name="Bills G."/>
            <person name="Bluhm B."/>
            <person name="Cannon C."/>
            <person name="Castanera R."/>
            <person name="Culley D."/>
            <person name="Daum C."/>
            <person name="Ezra D."/>
            <person name="Gonzalez J."/>
            <person name="Henrissat B."/>
            <person name="Kuo A."/>
            <person name="Liang C."/>
            <person name="Lipzen A."/>
            <person name="Lutzoni F."/>
            <person name="Magnuson J."/>
            <person name="Mondo S."/>
            <person name="Nolan M."/>
            <person name="Ohm R."/>
            <person name="Pangilinan J."/>
            <person name="Park H.-J."/>
            <person name="Ramirez L."/>
            <person name="Alfaro M."/>
            <person name="Sun H."/>
            <person name="Tritt A."/>
            <person name="Yoshinaga Y."/>
            <person name="Zwiers L.-H."/>
            <person name="Turgeon B."/>
            <person name="Goodwin S."/>
            <person name="Spatafora J."/>
            <person name="Crous P."/>
            <person name="Grigoriev I."/>
        </authorList>
    </citation>
    <scope>NUCLEOTIDE SEQUENCE</scope>
    <source>
        <strain evidence="3">CBS 675.92</strain>
    </source>
</reference>
<dbReference type="Pfam" id="PF14420">
    <property type="entry name" value="Clr5"/>
    <property type="match status" value="1"/>
</dbReference>
<feature type="region of interest" description="Disordered" evidence="1">
    <location>
        <begin position="1"/>
        <end position="80"/>
    </location>
</feature>
<keyword evidence="4" id="KW-1185">Reference proteome</keyword>
<organism evidence="3 4">
    <name type="scientific">Byssothecium circinans</name>
    <dbReference type="NCBI Taxonomy" id="147558"/>
    <lineage>
        <taxon>Eukaryota</taxon>
        <taxon>Fungi</taxon>
        <taxon>Dikarya</taxon>
        <taxon>Ascomycota</taxon>
        <taxon>Pezizomycotina</taxon>
        <taxon>Dothideomycetes</taxon>
        <taxon>Pleosporomycetidae</taxon>
        <taxon>Pleosporales</taxon>
        <taxon>Massarineae</taxon>
        <taxon>Massarinaceae</taxon>
        <taxon>Byssothecium</taxon>
    </lineage>
</organism>
<gene>
    <name evidence="3" type="ORF">CC80DRAFT_596144</name>
</gene>
<dbReference type="Proteomes" id="UP000800035">
    <property type="component" value="Unassembled WGS sequence"/>
</dbReference>
<dbReference type="OrthoDB" id="5308957at2759"/>
<dbReference type="PANTHER" id="PTHR38788">
    <property type="entry name" value="CLR5 DOMAIN-CONTAINING PROTEIN"/>
    <property type="match status" value="1"/>
</dbReference>
<feature type="compositionally biased region" description="Polar residues" evidence="1">
    <location>
        <begin position="49"/>
        <end position="62"/>
    </location>
</feature>
<evidence type="ECO:0000313" key="3">
    <source>
        <dbReference type="EMBL" id="KAF1952994.1"/>
    </source>
</evidence>
<feature type="compositionally biased region" description="Basic and acidic residues" evidence="1">
    <location>
        <begin position="1"/>
        <end position="11"/>
    </location>
</feature>
<name>A0A6A5TLC3_9PLEO</name>
<dbReference type="InterPro" id="IPR011990">
    <property type="entry name" value="TPR-like_helical_dom_sf"/>
</dbReference>
<dbReference type="PANTHER" id="PTHR38788:SF3">
    <property type="entry name" value="CLR5 DOMAIN-CONTAINING PROTEIN"/>
    <property type="match status" value="1"/>
</dbReference>
<evidence type="ECO:0000313" key="4">
    <source>
        <dbReference type="Proteomes" id="UP000800035"/>
    </source>
</evidence>
<dbReference type="InterPro" id="IPR025676">
    <property type="entry name" value="Clr5_dom"/>
</dbReference>
<accession>A0A6A5TLC3</accession>
<evidence type="ECO:0000256" key="1">
    <source>
        <dbReference type="SAM" id="MobiDB-lite"/>
    </source>
</evidence>
<dbReference type="EMBL" id="ML977006">
    <property type="protein sequence ID" value="KAF1952994.1"/>
    <property type="molecule type" value="Genomic_DNA"/>
</dbReference>
<dbReference type="Gene3D" id="1.25.40.10">
    <property type="entry name" value="Tetratricopeptide repeat domain"/>
    <property type="match status" value="1"/>
</dbReference>
<feature type="compositionally biased region" description="Polar residues" evidence="1">
    <location>
        <begin position="12"/>
        <end position="27"/>
    </location>
</feature>
<protein>
    <recommendedName>
        <fullName evidence="2">Clr5 domain-containing protein</fullName>
    </recommendedName>
</protein>